<dbReference type="AlphaFoldDB" id="A0A6J4PSG3"/>
<protein>
    <submittedName>
        <fullName evidence="2">Uncharacterized protein</fullName>
    </submittedName>
</protein>
<proteinExistence type="predicted"/>
<evidence type="ECO:0000313" key="2">
    <source>
        <dbReference type="EMBL" id="CAA9418580.1"/>
    </source>
</evidence>
<evidence type="ECO:0000256" key="1">
    <source>
        <dbReference type="SAM" id="MobiDB-lite"/>
    </source>
</evidence>
<feature type="region of interest" description="Disordered" evidence="1">
    <location>
        <begin position="1"/>
        <end position="43"/>
    </location>
</feature>
<gene>
    <name evidence="2" type="ORF">AVDCRST_MAG35-1847</name>
</gene>
<accession>A0A6J4PSG3</accession>
<name>A0A6J4PSG3_9ACTN</name>
<feature type="non-terminal residue" evidence="2">
    <location>
        <position position="1"/>
    </location>
</feature>
<dbReference type="EMBL" id="CADCUY010000387">
    <property type="protein sequence ID" value="CAA9418580.1"/>
    <property type="molecule type" value="Genomic_DNA"/>
</dbReference>
<feature type="compositionally biased region" description="Pro residues" evidence="1">
    <location>
        <begin position="1"/>
        <end position="17"/>
    </location>
</feature>
<organism evidence="2">
    <name type="scientific">uncultured Quadrisphaera sp</name>
    <dbReference type="NCBI Taxonomy" id="904978"/>
    <lineage>
        <taxon>Bacteria</taxon>
        <taxon>Bacillati</taxon>
        <taxon>Actinomycetota</taxon>
        <taxon>Actinomycetes</taxon>
        <taxon>Kineosporiales</taxon>
        <taxon>Kineosporiaceae</taxon>
        <taxon>Quadrisphaera</taxon>
        <taxon>environmental samples</taxon>
    </lineage>
</organism>
<reference evidence="2" key="1">
    <citation type="submission" date="2020-02" db="EMBL/GenBank/DDBJ databases">
        <authorList>
            <person name="Meier V. D."/>
        </authorList>
    </citation>
    <scope>NUCLEOTIDE SEQUENCE</scope>
    <source>
        <strain evidence="2">AVDCRST_MAG35</strain>
    </source>
</reference>
<sequence>PADAETPPPADPLPEAPEGPSTGSPTAAPVPPDTSGVADPQAAAALARNPRIAFSPQAAGVLAAQPVDTRLLALLAVLALDHQLSVSDVPLADGQAPDDLRRTALVDAVDGVPLATTPSAADDVVAALEAQDPLFRPRLEARTVTGDGPPVRQLVIQLPPPPG</sequence>